<dbReference type="InterPro" id="IPR042236">
    <property type="entry name" value="PI3K_accessory_sf"/>
</dbReference>
<dbReference type="PROSITE" id="PS00916">
    <property type="entry name" value="PI3_4_KINASE_2"/>
    <property type="match status" value="1"/>
</dbReference>
<sequence>MDVLDQPTHALILSDLAACLAQEAADGTLDSSDFAAFQSSDASSSTLALGYFSVSDVRAVLAQARFASALADAMSQAPARDATSASHVYMEHVSRTLCATAEHMPRADFDESLQVRGQWPMADELAYAVVEGLLKIGACVASMRAPTQAALLQLVRGLCAQLRASGAWDEQRRWACRCVPQLHGVARAMQAVAFVWDEASIAPMAEELGALALEAQTVYRLDALLLTLPSQSAALQQSRAWAERRGCTPLVPATPSKHALDAGDVLLEQYVRLGVPLSGQLVASCSLRALASIVAQAAVPQAASAQRASAWACLVRGTLPVRLPMPSVVHAAYEARTSDGAEHAELYASEQLCASLQLLIVGAATRTDDVTYAWDALCDVLSERAPSHDVASQCAALEGAAVLAHVRPTLSLKLLHHIRRWVQAPTSVATLDAHADLAAACMAACIRASGQDEAAASTMYTMLNHVSREAHAIIVHTTLAVLTRLAREMRVPSYTALVVSLLLQRTQAPGQLPIGIVFSHLVPLAAASPRSGFVNMYTALGDAMRHALQHGDSAQWERLQHASLQLARALTPAAEAQGRDADAAAGEATPCLRKELMLPDVLALVIEAGTRRAGGRAAVQGLVHIVAALLAHADMHVHWQPPAELVYLFRNAWIVMVLVGGASSLTAPMPHGDPLNTIALKTPTLVPATARNYLDDDIDTYNVLRHDALATSADALRHALSPVLGHRALETRALSLARLAFVYAVLHVEWRRAACGRPSMALCYLVHPGIATSSVHAPLRAVIERTFAAFLVHVSERCHTHTADACLASEARNMLVALCHTRAAVRDEAHSYLERLVPACPWLFARAEVVATMLELVTLVSRGCDGELTSAFMPQYTFTSALAGVSIDLSDVYADRRALLESVSRRVRDILTRVQIDVPGALHGALLRYLQADTAADGLGATLALDVARGRTQRVGFSQVRRDDAGHVTHALLVQSASLGWTAATPEATLRAQIQALAASALHSHDALDGFVYRCAALLVQQATPDADVLSALVRVPMQVCTKTALRAATRAWSWLLAERPAAMAALVCAIAEHWADAARQRRGLYTTQLPAQAPLSRKTDMSATDPARIARETSLADELLAGHLLVLQLLSDCLERARSSDATLVAVLCRLVLHMADAAPALCLHPLARLAHTALVQFSLRVLEAARLDVFIEARLRDAVCRLALAWFAQPPVWSYGGDLRRGAEELLHVRAVMALLRHATLRADTFVSSSTAHTTQHTMLHSTQRLVPHCPLARAVEHVQQCLHLLQALYASEEARLLVWLHPTQHAKGAPPSVQVQRGDLLTAWRLDPRVAVHMIERFPQPELRTELAQLISAEPHRATHCSAALRLFLTQQPTPRALRWLLAWAPVAPVDAIDMLTPDGGGRHPMVLQYAMRTLAEHPVDLVFFYVPQLVQTLREDVYGYIAQFILHTSLVSQLFCHQIIWNMEANKYKDDLAEVEDPLKPTLDAMIQRIVGQLTGEAQAYYEREFAFFKKVTGISGSLRPYVKCSKPEKKAKIDEEMAKIAVEEGVYLPSSPDGAVVDIDRTSGRPLQSAAKTPFMATFKVRRAVAERTNPDDPPHVDVWQSAIFKVGDDCRQDMLALQVIAQFKNIFMAIGLDVYLDPYRVTATAPGCGVIDVVPNATSRDEMGRAKINDLSDFYKNRYGDEHSVAFQQARLNFIQSMAAYSVVCHILQIRDRHNGNIMFDGEGHVVHIDFGFLFDIGPGGMRFEPYSFKLSHEMVDVMGGHESPGFAMFEQLVVKAYLACRPFAHEIVATCGLMLGTDLPSFKGKATLDRLHERFKPNMTEREAALHAQWLVKDAYGNMRGTLYDLIQEKQNHIPYRR</sequence>
<dbReference type="InterPro" id="IPR045495">
    <property type="entry name" value="PI4K_N"/>
</dbReference>
<dbReference type="GO" id="GO:0004430">
    <property type="term" value="F:1-phosphatidylinositol 4-kinase activity"/>
    <property type="evidence" value="ECO:0007669"/>
    <property type="project" value="UniProtKB-EC"/>
</dbReference>
<dbReference type="FunFam" id="1.10.1070.11:FF:000012">
    <property type="entry name" value="Phosphatidylinositol 4-kinase alpha 1"/>
    <property type="match status" value="1"/>
</dbReference>
<dbReference type="EMBL" id="CP033148">
    <property type="protein sequence ID" value="AYO41196.1"/>
    <property type="molecule type" value="Genomic_DNA"/>
</dbReference>
<dbReference type="SMART" id="SM00145">
    <property type="entry name" value="PI3Ka"/>
    <property type="match status" value="1"/>
</dbReference>
<dbReference type="Pfam" id="PF00613">
    <property type="entry name" value="PI3Ka"/>
    <property type="match status" value="1"/>
</dbReference>
<dbReference type="FunFam" id="1.25.40.70:FF:000011">
    <property type="entry name" value="Phosphatidylinositol 4-kinase alpha"/>
    <property type="match status" value="1"/>
</dbReference>
<dbReference type="Pfam" id="PF00454">
    <property type="entry name" value="PI3_PI4_kinase"/>
    <property type="match status" value="1"/>
</dbReference>
<dbReference type="InterPro" id="IPR015433">
    <property type="entry name" value="PI3/4_kinase"/>
</dbReference>
<dbReference type="Gene3D" id="1.25.40.70">
    <property type="entry name" value="Phosphatidylinositol 3-kinase, accessory domain (PIK)"/>
    <property type="match status" value="1"/>
</dbReference>
<protein>
    <recommendedName>
        <fullName evidence="3">1-phosphatidylinositol 4-kinase</fullName>
        <ecNumber evidence="3">2.7.1.67</ecNumber>
    </recommendedName>
</protein>
<evidence type="ECO:0000313" key="11">
    <source>
        <dbReference type="Proteomes" id="UP000269793"/>
    </source>
</evidence>
<gene>
    <name evidence="10" type="primary">stt4</name>
    <name evidence="10" type="ORF">DNF11_0246</name>
</gene>
<dbReference type="VEuPathDB" id="FungiDB:DNF11_0246"/>
<dbReference type="OrthoDB" id="10264149at2759"/>
<dbReference type="PROSITE" id="PS51545">
    <property type="entry name" value="PIK_HELICAL"/>
    <property type="match status" value="1"/>
</dbReference>
<organism evidence="10 11">
    <name type="scientific">Malassezia restricta (strain ATCC 96810 / NBRC 103918 / CBS 7877)</name>
    <name type="common">Seborrheic dermatitis infection agent</name>
    <dbReference type="NCBI Taxonomy" id="425264"/>
    <lineage>
        <taxon>Eukaryota</taxon>
        <taxon>Fungi</taxon>
        <taxon>Dikarya</taxon>
        <taxon>Basidiomycota</taxon>
        <taxon>Ustilaginomycotina</taxon>
        <taxon>Malasseziomycetes</taxon>
        <taxon>Malasseziales</taxon>
        <taxon>Malasseziaceae</taxon>
        <taxon>Malassezia</taxon>
    </lineage>
</organism>
<feature type="domain" description="PIK helical" evidence="9">
    <location>
        <begin position="1309"/>
        <end position="1493"/>
    </location>
</feature>
<comment type="catalytic activity">
    <reaction evidence="1">
        <text>a 1,2-diacyl-sn-glycero-3-phospho-(1D-myo-inositol) + ATP = a 1,2-diacyl-sn-glycero-3-phospho-(1D-myo-inositol 4-phosphate) + ADP + H(+)</text>
        <dbReference type="Rhea" id="RHEA:19877"/>
        <dbReference type="ChEBI" id="CHEBI:15378"/>
        <dbReference type="ChEBI" id="CHEBI:30616"/>
        <dbReference type="ChEBI" id="CHEBI:57880"/>
        <dbReference type="ChEBI" id="CHEBI:58178"/>
        <dbReference type="ChEBI" id="CHEBI:456216"/>
        <dbReference type="EC" id="2.7.1.67"/>
    </reaction>
</comment>
<dbReference type="PROSITE" id="PS00915">
    <property type="entry name" value="PI3_4_KINASE_1"/>
    <property type="match status" value="1"/>
</dbReference>
<dbReference type="GO" id="GO:0005737">
    <property type="term" value="C:cytoplasm"/>
    <property type="evidence" value="ECO:0007669"/>
    <property type="project" value="TreeGrafter"/>
</dbReference>
<reference evidence="10 11" key="1">
    <citation type="submission" date="2018-10" db="EMBL/GenBank/DDBJ databases">
        <title>Complete genome sequence of Malassezia restricta CBS 7877.</title>
        <authorList>
            <person name="Morand S.C."/>
            <person name="Bertignac M."/>
            <person name="Iltis A."/>
            <person name="Kolder I."/>
            <person name="Pirovano W."/>
            <person name="Jourdain R."/>
            <person name="Clavaud C."/>
        </authorList>
    </citation>
    <scope>NUCLEOTIDE SEQUENCE [LARGE SCALE GENOMIC DNA]</scope>
    <source>
        <strain evidence="10 11">CBS 7877</strain>
    </source>
</reference>
<dbReference type="PROSITE" id="PS50290">
    <property type="entry name" value="PI3_4_KINASE_3"/>
    <property type="match status" value="1"/>
</dbReference>
<keyword evidence="7" id="KW-0067">ATP-binding</keyword>
<keyword evidence="5" id="KW-0547">Nucleotide-binding</keyword>
<evidence type="ECO:0000256" key="2">
    <source>
        <dbReference type="ARBA" id="ARBA00006209"/>
    </source>
</evidence>
<evidence type="ECO:0000256" key="3">
    <source>
        <dbReference type="ARBA" id="ARBA00012169"/>
    </source>
</evidence>
<evidence type="ECO:0000259" key="9">
    <source>
        <dbReference type="PROSITE" id="PS51545"/>
    </source>
</evidence>
<dbReference type="Pfam" id="PF19274">
    <property type="entry name" value="PI4K_N"/>
    <property type="match status" value="1"/>
</dbReference>
<accession>A0A3G2S083</accession>
<dbReference type="PANTHER" id="PTHR10048">
    <property type="entry name" value="PHOSPHATIDYLINOSITOL KINASE"/>
    <property type="match status" value="1"/>
</dbReference>
<dbReference type="GO" id="GO:0046854">
    <property type="term" value="P:phosphatidylinositol phosphate biosynthetic process"/>
    <property type="evidence" value="ECO:0007669"/>
    <property type="project" value="InterPro"/>
</dbReference>
<keyword evidence="4 10" id="KW-0808">Transferase</keyword>
<evidence type="ECO:0000259" key="8">
    <source>
        <dbReference type="PROSITE" id="PS50290"/>
    </source>
</evidence>
<dbReference type="Gene3D" id="3.30.1010.10">
    <property type="entry name" value="Phosphatidylinositol 3-kinase Catalytic Subunit, Chain A, domain 4"/>
    <property type="match status" value="1"/>
</dbReference>
<dbReference type="GO" id="GO:0005524">
    <property type="term" value="F:ATP binding"/>
    <property type="evidence" value="ECO:0007669"/>
    <property type="project" value="UniProtKB-KW"/>
</dbReference>
<dbReference type="InterPro" id="IPR001263">
    <property type="entry name" value="PI3K_accessory_dom"/>
</dbReference>
<dbReference type="InterPro" id="IPR000403">
    <property type="entry name" value="PI3/4_kinase_cat_dom"/>
</dbReference>
<evidence type="ECO:0000256" key="4">
    <source>
        <dbReference type="ARBA" id="ARBA00022679"/>
    </source>
</evidence>
<dbReference type="SUPFAM" id="SSF56112">
    <property type="entry name" value="Protein kinase-like (PK-like)"/>
    <property type="match status" value="1"/>
</dbReference>
<evidence type="ECO:0000256" key="6">
    <source>
        <dbReference type="ARBA" id="ARBA00022777"/>
    </source>
</evidence>
<dbReference type="SMART" id="SM00146">
    <property type="entry name" value="PI3Kc"/>
    <property type="match status" value="1"/>
</dbReference>
<evidence type="ECO:0000313" key="10">
    <source>
        <dbReference type="EMBL" id="AYO41196.1"/>
    </source>
</evidence>
<dbReference type="InterPro" id="IPR036940">
    <property type="entry name" value="PI3/4_kinase_cat_sf"/>
</dbReference>
<dbReference type="Proteomes" id="UP000269793">
    <property type="component" value="Chromosome I"/>
</dbReference>
<dbReference type="Gene3D" id="1.10.1070.11">
    <property type="entry name" value="Phosphatidylinositol 3-/4-kinase, catalytic domain"/>
    <property type="match status" value="1"/>
</dbReference>
<dbReference type="InterPro" id="IPR018936">
    <property type="entry name" value="PI3/4_kinase_CS"/>
</dbReference>
<evidence type="ECO:0000256" key="5">
    <source>
        <dbReference type="ARBA" id="ARBA00022741"/>
    </source>
</evidence>
<dbReference type="STRING" id="425264.A0A3G2S083"/>
<name>A0A3G2S083_MALR7</name>
<dbReference type="GO" id="GO:0005886">
    <property type="term" value="C:plasma membrane"/>
    <property type="evidence" value="ECO:0007669"/>
    <property type="project" value="TreeGrafter"/>
</dbReference>
<comment type="similarity">
    <text evidence="2">Belongs to the PI3/PI4-kinase family. Type III PI4K subfamily.</text>
</comment>
<keyword evidence="11" id="KW-1185">Reference proteome</keyword>
<dbReference type="PANTHER" id="PTHR10048:SF15">
    <property type="entry name" value="PHOSPHATIDYLINOSITOL 4-KINASE ALPHA"/>
    <property type="match status" value="1"/>
</dbReference>
<evidence type="ECO:0000256" key="7">
    <source>
        <dbReference type="ARBA" id="ARBA00022840"/>
    </source>
</evidence>
<dbReference type="SUPFAM" id="SSF48371">
    <property type="entry name" value="ARM repeat"/>
    <property type="match status" value="1"/>
</dbReference>
<dbReference type="InterPro" id="IPR016024">
    <property type="entry name" value="ARM-type_fold"/>
</dbReference>
<dbReference type="CDD" id="cd05167">
    <property type="entry name" value="PI4Kc_III_alpha"/>
    <property type="match status" value="1"/>
</dbReference>
<dbReference type="EC" id="2.7.1.67" evidence="3"/>
<dbReference type="GO" id="GO:0048015">
    <property type="term" value="P:phosphatidylinositol-mediated signaling"/>
    <property type="evidence" value="ECO:0007669"/>
    <property type="project" value="TreeGrafter"/>
</dbReference>
<proteinExistence type="inferred from homology"/>
<keyword evidence="6 10" id="KW-0418">Kinase</keyword>
<dbReference type="FunFam" id="3.30.1010.10:FF:000014">
    <property type="entry name" value="Phosphatidylinositol 4-kinase STT4"/>
    <property type="match status" value="1"/>
</dbReference>
<dbReference type="InterPro" id="IPR011009">
    <property type="entry name" value="Kinase-like_dom_sf"/>
</dbReference>
<evidence type="ECO:0000256" key="1">
    <source>
        <dbReference type="ARBA" id="ARBA00001686"/>
    </source>
</evidence>
<feature type="domain" description="PI3K/PI4K catalytic" evidence="8">
    <location>
        <begin position="1566"/>
        <end position="1847"/>
    </location>
</feature>